<keyword evidence="2" id="KW-1185">Reference proteome</keyword>
<gene>
    <name evidence="1" type="ORF">L1987_44491</name>
</gene>
<evidence type="ECO:0000313" key="2">
    <source>
        <dbReference type="Proteomes" id="UP001056120"/>
    </source>
</evidence>
<protein>
    <submittedName>
        <fullName evidence="1">Uncharacterized protein</fullName>
    </submittedName>
</protein>
<reference evidence="1 2" key="2">
    <citation type="journal article" date="2022" name="Mol. Ecol. Resour.">
        <title>The genomes of chicory, endive, great burdock and yacon provide insights into Asteraceae paleo-polyploidization history and plant inulin production.</title>
        <authorList>
            <person name="Fan W."/>
            <person name="Wang S."/>
            <person name="Wang H."/>
            <person name="Wang A."/>
            <person name="Jiang F."/>
            <person name="Liu H."/>
            <person name="Zhao H."/>
            <person name="Xu D."/>
            <person name="Zhang Y."/>
        </authorList>
    </citation>
    <scope>NUCLEOTIDE SEQUENCE [LARGE SCALE GENOMIC DNA]</scope>
    <source>
        <strain evidence="2">cv. Yunnan</strain>
        <tissue evidence="1">Leaves</tissue>
    </source>
</reference>
<organism evidence="1 2">
    <name type="scientific">Smallanthus sonchifolius</name>
    <dbReference type="NCBI Taxonomy" id="185202"/>
    <lineage>
        <taxon>Eukaryota</taxon>
        <taxon>Viridiplantae</taxon>
        <taxon>Streptophyta</taxon>
        <taxon>Embryophyta</taxon>
        <taxon>Tracheophyta</taxon>
        <taxon>Spermatophyta</taxon>
        <taxon>Magnoliopsida</taxon>
        <taxon>eudicotyledons</taxon>
        <taxon>Gunneridae</taxon>
        <taxon>Pentapetalae</taxon>
        <taxon>asterids</taxon>
        <taxon>campanulids</taxon>
        <taxon>Asterales</taxon>
        <taxon>Asteraceae</taxon>
        <taxon>Asteroideae</taxon>
        <taxon>Heliantheae alliance</taxon>
        <taxon>Millerieae</taxon>
        <taxon>Smallanthus</taxon>
    </lineage>
</organism>
<dbReference type="Proteomes" id="UP001056120">
    <property type="component" value="Linkage Group LG14"/>
</dbReference>
<evidence type="ECO:0000313" key="1">
    <source>
        <dbReference type="EMBL" id="KAI3785373.1"/>
    </source>
</evidence>
<name>A0ACB9GQN4_9ASTR</name>
<reference evidence="2" key="1">
    <citation type="journal article" date="2022" name="Mol. Ecol. Resour.">
        <title>The genomes of chicory, endive, great burdock and yacon provide insights into Asteraceae palaeo-polyploidization history and plant inulin production.</title>
        <authorList>
            <person name="Fan W."/>
            <person name="Wang S."/>
            <person name="Wang H."/>
            <person name="Wang A."/>
            <person name="Jiang F."/>
            <person name="Liu H."/>
            <person name="Zhao H."/>
            <person name="Xu D."/>
            <person name="Zhang Y."/>
        </authorList>
    </citation>
    <scope>NUCLEOTIDE SEQUENCE [LARGE SCALE GENOMIC DNA]</scope>
    <source>
        <strain evidence="2">cv. Yunnan</strain>
    </source>
</reference>
<accession>A0ACB9GQN4</accession>
<comment type="caution">
    <text evidence="1">The sequence shown here is derived from an EMBL/GenBank/DDBJ whole genome shotgun (WGS) entry which is preliminary data.</text>
</comment>
<dbReference type="EMBL" id="CM042031">
    <property type="protein sequence ID" value="KAI3785373.1"/>
    <property type="molecule type" value="Genomic_DNA"/>
</dbReference>
<sequence length="361" mass="41300">MDGFISDANYSAKKTTMVLFINERLVECTALKRAIEIVYAATLPKASKPFIYMSIILPPEHVDVNVHPTKREVSLLNQEVIIERIQSTIELKLRNFNEASMYQEHAVDSSPVSKVAANKASLINTSTSGSQKVYPHKMVRTDLQDPSGRLHAYMQVKPSRHLERNCGLNSLRSSIRQRRNPKETADLTSVQELINEYEHGCHSGLLDIVRNCTYVGMADDVFALLQHNTHLYLANVVSLSKELMYQLVLQRFGYFNAIQLSDLVPLQELIMLALREEDPDTEGTENDDLKGKIAEMNVKLLIQKAEMLDEYFGINVDEQAICQGFLSYLISTHLTWTVFQNLLYVWEMMWNGMMRKFAFKQ</sequence>
<proteinExistence type="predicted"/>